<dbReference type="GO" id="GO:0009025">
    <property type="term" value="F:tagatose-bisphosphate aldolase activity"/>
    <property type="evidence" value="ECO:0007669"/>
    <property type="project" value="UniProtKB-EC"/>
</dbReference>
<proteinExistence type="predicted"/>
<evidence type="ECO:0000313" key="1">
    <source>
        <dbReference type="EMBL" id="STR42783.1"/>
    </source>
</evidence>
<dbReference type="EMBL" id="UGJR01000002">
    <property type="protein sequence ID" value="STR42783.1"/>
    <property type="molecule type" value="Genomic_DNA"/>
</dbReference>
<gene>
    <name evidence="1" type="ORF">NCTC11694_04033</name>
</gene>
<protein>
    <submittedName>
        <fullName evidence="1">Ketose-bisphosphate aldolase</fullName>
        <ecNumber evidence="1">4.1.2.40</ecNumber>
    </submittedName>
</protein>
<keyword evidence="1" id="KW-0456">Lyase</keyword>
<name>A0A7H4M307_9ENTR</name>
<dbReference type="EC" id="4.1.2.40" evidence="1"/>
<reference evidence="1 2" key="1">
    <citation type="submission" date="2018-06" db="EMBL/GenBank/DDBJ databases">
        <authorList>
            <consortium name="Pathogen Informatics"/>
            <person name="Doyle S."/>
        </authorList>
    </citation>
    <scope>NUCLEOTIDE SEQUENCE [LARGE SCALE GENOMIC DNA]</scope>
    <source>
        <strain evidence="1 2">NCTC11694</strain>
    </source>
</reference>
<organism evidence="1 2">
    <name type="scientific">Klebsiella michiganensis</name>
    <dbReference type="NCBI Taxonomy" id="1134687"/>
    <lineage>
        <taxon>Bacteria</taxon>
        <taxon>Pseudomonadati</taxon>
        <taxon>Pseudomonadota</taxon>
        <taxon>Gammaproteobacteria</taxon>
        <taxon>Enterobacterales</taxon>
        <taxon>Enterobacteriaceae</taxon>
        <taxon>Klebsiella/Raoultella group</taxon>
        <taxon>Klebsiella</taxon>
    </lineage>
</organism>
<accession>A0A7H4M307</accession>
<comment type="caution">
    <text evidence="1">The sequence shown here is derived from an EMBL/GenBank/DDBJ whole genome shotgun (WGS) entry which is preliminary data.</text>
</comment>
<evidence type="ECO:0000313" key="2">
    <source>
        <dbReference type="Proteomes" id="UP000255050"/>
    </source>
</evidence>
<dbReference type="Proteomes" id="UP000255050">
    <property type="component" value="Unassembled WGS sequence"/>
</dbReference>
<dbReference type="AlphaFoldDB" id="A0A7H4M307"/>
<sequence>MFMSLYNFNAILKIAQERDFKAIGSFNLHCIEMLPPFLKRRNKAIAH</sequence>